<dbReference type="EMBL" id="CM016554">
    <property type="protein sequence ID" value="TKW26836.1"/>
    <property type="molecule type" value="Genomic_DNA"/>
</dbReference>
<dbReference type="Gramene" id="TKW26836">
    <property type="protein sequence ID" value="TKW26836"/>
    <property type="gene ID" value="SEVIR_3G217650v2"/>
</dbReference>
<dbReference type="Proteomes" id="UP000298652">
    <property type="component" value="Chromosome 3"/>
</dbReference>
<organism evidence="1 2">
    <name type="scientific">Setaria viridis</name>
    <name type="common">Green bristlegrass</name>
    <name type="synonym">Setaria italica subsp. viridis</name>
    <dbReference type="NCBI Taxonomy" id="4556"/>
    <lineage>
        <taxon>Eukaryota</taxon>
        <taxon>Viridiplantae</taxon>
        <taxon>Streptophyta</taxon>
        <taxon>Embryophyta</taxon>
        <taxon>Tracheophyta</taxon>
        <taxon>Spermatophyta</taxon>
        <taxon>Magnoliopsida</taxon>
        <taxon>Liliopsida</taxon>
        <taxon>Poales</taxon>
        <taxon>Poaceae</taxon>
        <taxon>PACMAD clade</taxon>
        <taxon>Panicoideae</taxon>
        <taxon>Panicodae</taxon>
        <taxon>Paniceae</taxon>
        <taxon>Cenchrinae</taxon>
        <taxon>Setaria</taxon>
    </lineage>
</organism>
<gene>
    <name evidence="1" type="ORF">SEVIR_3G217650v2</name>
</gene>
<reference evidence="1" key="1">
    <citation type="submission" date="2019-03" db="EMBL/GenBank/DDBJ databases">
        <title>WGS assembly of Setaria viridis.</title>
        <authorList>
            <person name="Huang P."/>
            <person name="Jenkins J."/>
            <person name="Grimwood J."/>
            <person name="Barry K."/>
            <person name="Healey A."/>
            <person name="Mamidi S."/>
            <person name="Sreedasyam A."/>
            <person name="Shu S."/>
            <person name="Feldman M."/>
            <person name="Wu J."/>
            <person name="Yu Y."/>
            <person name="Chen C."/>
            <person name="Johnson J."/>
            <person name="Rokhsar D."/>
            <person name="Baxter I."/>
            <person name="Schmutz J."/>
            <person name="Brutnell T."/>
            <person name="Kellogg E."/>
        </authorList>
    </citation>
    <scope>NUCLEOTIDE SEQUENCE [LARGE SCALE GENOMIC DNA]</scope>
</reference>
<sequence length="40" mass="4618">MMGFWRCSTTTATLLCYRWLASMSSRIRFVVGCPSSIQRL</sequence>
<protein>
    <submittedName>
        <fullName evidence="1">Uncharacterized protein</fullName>
    </submittedName>
</protein>
<name>A0A4V6D9R2_SETVI</name>
<accession>A0A4V6D9R2</accession>
<dbReference type="AlphaFoldDB" id="A0A4V6D9R2"/>
<keyword evidence="2" id="KW-1185">Reference proteome</keyword>
<evidence type="ECO:0000313" key="1">
    <source>
        <dbReference type="EMBL" id="TKW26836.1"/>
    </source>
</evidence>
<evidence type="ECO:0000313" key="2">
    <source>
        <dbReference type="Proteomes" id="UP000298652"/>
    </source>
</evidence>
<proteinExistence type="predicted"/>